<protein>
    <submittedName>
        <fullName evidence="1">Uncharacterized protein</fullName>
    </submittedName>
</protein>
<sequence length="153" mass="17028">MREAHRVGRVQFLIRVRDDLNVHEVVPAVDGALLTDLVDVFELAAGMQPAGAAYGGLIPAFFRFGPLDKHFHGRSTSTMGPKTPLLGCECGEWGCWPLTARIAVTERSVTWDAFEQPHRPTRDYAGFGPFRFERRRYDAALEGLCLEIAALEV</sequence>
<dbReference type="AlphaFoldDB" id="A0A6F8Y599"/>
<evidence type="ECO:0000313" key="2">
    <source>
        <dbReference type="Proteomes" id="UP000502508"/>
    </source>
</evidence>
<evidence type="ECO:0000313" key="1">
    <source>
        <dbReference type="EMBL" id="BCB81237.1"/>
    </source>
</evidence>
<organism evidence="1 2">
    <name type="scientific">Phytohabitans flavus</name>
    <dbReference type="NCBI Taxonomy" id="1076124"/>
    <lineage>
        <taxon>Bacteria</taxon>
        <taxon>Bacillati</taxon>
        <taxon>Actinomycetota</taxon>
        <taxon>Actinomycetes</taxon>
        <taxon>Micromonosporales</taxon>
        <taxon>Micromonosporaceae</taxon>
    </lineage>
</organism>
<proteinExistence type="predicted"/>
<name>A0A6F8Y599_9ACTN</name>
<gene>
    <name evidence="1" type="ORF">Pflav_076470</name>
</gene>
<dbReference type="Proteomes" id="UP000502508">
    <property type="component" value="Chromosome"/>
</dbReference>
<reference evidence="1 2" key="1">
    <citation type="submission" date="2020-03" db="EMBL/GenBank/DDBJ databases">
        <title>Whole genome shotgun sequence of Phytohabitans flavus NBRC 107702.</title>
        <authorList>
            <person name="Komaki H."/>
            <person name="Tamura T."/>
        </authorList>
    </citation>
    <scope>NUCLEOTIDE SEQUENCE [LARGE SCALE GENOMIC DNA]</scope>
    <source>
        <strain evidence="1 2">NBRC 107702</strain>
    </source>
</reference>
<keyword evidence="2" id="KW-1185">Reference proteome</keyword>
<dbReference type="EMBL" id="AP022870">
    <property type="protein sequence ID" value="BCB81237.1"/>
    <property type="molecule type" value="Genomic_DNA"/>
</dbReference>
<accession>A0A6F8Y599</accession>
<dbReference type="KEGG" id="pfla:Pflav_076470"/>
<reference evidence="1 2" key="2">
    <citation type="submission" date="2020-03" db="EMBL/GenBank/DDBJ databases">
        <authorList>
            <person name="Ichikawa N."/>
            <person name="Kimura A."/>
            <person name="Kitahashi Y."/>
            <person name="Uohara A."/>
        </authorList>
    </citation>
    <scope>NUCLEOTIDE SEQUENCE [LARGE SCALE GENOMIC DNA]</scope>
    <source>
        <strain evidence="1 2">NBRC 107702</strain>
    </source>
</reference>